<gene>
    <name evidence="3" type="ORF">PC9H_006892</name>
</gene>
<evidence type="ECO:0000256" key="1">
    <source>
        <dbReference type="SAM" id="SignalP"/>
    </source>
</evidence>
<evidence type="ECO:0000259" key="2">
    <source>
        <dbReference type="Pfam" id="PF08450"/>
    </source>
</evidence>
<comment type="caution">
    <text evidence="3">The sequence shown here is derived from an EMBL/GenBank/DDBJ whole genome shotgun (WGS) entry which is preliminary data.</text>
</comment>
<name>A0A8H6ZYS3_PLEOS</name>
<evidence type="ECO:0000313" key="4">
    <source>
        <dbReference type="Proteomes" id="UP000623687"/>
    </source>
</evidence>
<proteinExistence type="predicted"/>
<dbReference type="VEuPathDB" id="FungiDB:PC9H_006892"/>
<dbReference type="Gene3D" id="2.120.10.30">
    <property type="entry name" value="TolB, C-terminal domain"/>
    <property type="match status" value="1"/>
</dbReference>
<feature type="chain" id="PRO_5033987516" description="SMP-30/Gluconolactonase/LRE-like region domain-containing protein" evidence="1">
    <location>
        <begin position="20"/>
        <end position="396"/>
    </location>
</feature>
<sequence length="396" mass="42371">MAALFASFVAFVTFEVAAASNFSPSLPPQSVFIDTRSFTVIGKNGTFRSSTFETTFNPTSTAPPFFQIFDKGFIKVLGSSPSFSEIASTPGFNFAHEAPIYVPETDELFFASKDGHIGEGGNNRVSKISMAEVEAALKKNSTGAFNVTVTPLELSDTIQMTNGGTGPFRSQLLLANSGRGPLPPSIALVNPKPPYNSTILLDNFFGRQFNSLNDVKVHPSGKIFFTDVNYGFLGGFRPTSLMPNQVYRFDPNTGVVRVVADGFDKCNGLAFSRDGKTAFISDSGAIGGDATQMQPTTLYAFDVDSTTHAFKNRRVFAYVDAGIPDGIQLDTNGNVYSGAGDGVHTWDSEGTLLGKFFLGSTAPNMVFAGKGRLVILAETKIYMAKIAAKGFDLGGR</sequence>
<feature type="domain" description="SMP-30/Gluconolactonase/LRE-like region" evidence="2">
    <location>
        <begin position="198"/>
        <end position="371"/>
    </location>
</feature>
<dbReference type="Pfam" id="PF08450">
    <property type="entry name" value="SGL"/>
    <property type="match status" value="1"/>
</dbReference>
<dbReference type="PANTHER" id="PTHR47064">
    <property type="entry name" value="PUTATIVE (AFU_ORTHOLOGUE AFUA_1G08990)-RELATED"/>
    <property type="match status" value="1"/>
</dbReference>
<organism evidence="3 4">
    <name type="scientific">Pleurotus ostreatus</name>
    <name type="common">Oyster mushroom</name>
    <name type="synonym">White-rot fungus</name>
    <dbReference type="NCBI Taxonomy" id="5322"/>
    <lineage>
        <taxon>Eukaryota</taxon>
        <taxon>Fungi</taxon>
        <taxon>Dikarya</taxon>
        <taxon>Basidiomycota</taxon>
        <taxon>Agaricomycotina</taxon>
        <taxon>Agaricomycetes</taxon>
        <taxon>Agaricomycetidae</taxon>
        <taxon>Agaricales</taxon>
        <taxon>Pleurotineae</taxon>
        <taxon>Pleurotaceae</taxon>
        <taxon>Pleurotus</taxon>
    </lineage>
</organism>
<dbReference type="RefSeq" id="XP_036632450.1">
    <property type="nucleotide sequence ID" value="XM_036776431.1"/>
</dbReference>
<evidence type="ECO:0000313" key="3">
    <source>
        <dbReference type="EMBL" id="KAF7431172.1"/>
    </source>
</evidence>
<dbReference type="InterPro" id="IPR052988">
    <property type="entry name" value="Oryzine_lactonohydrolase"/>
</dbReference>
<dbReference type="InterPro" id="IPR011042">
    <property type="entry name" value="6-blade_b-propeller_TolB-like"/>
</dbReference>
<keyword evidence="4" id="KW-1185">Reference proteome</keyword>
<dbReference type="EMBL" id="JACETU010000004">
    <property type="protein sequence ID" value="KAF7431172.1"/>
    <property type="molecule type" value="Genomic_DNA"/>
</dbReference>
<dbReference type="GeneID" id="59376710"/>
<dbReference type="InterPro" id="IPR013658">
    <property type="entry name" value="SGL"/>
</dbReference>
<accession>A0A8H6ZYS3</accession>
<feature type="signal peptide" evidence="1">
    <location>
        <begin position="1"/>
        <end position="19"/>
    </location>
</feature>
<protein>
    <recommendedName>
        <fullName evidence="2">SMP-30/Gluconolactonase/LRE-like region domain-containing protein</fullName>
    </recommendedName>
</protein>
<dbReference type="PANTHER" id="PTHR47064:SF2">
    <property type="entry name" value="SMP-30_GLUCONOLACTONASE_LRE-LIKE REGION DOMAIN-CONTAINING PROTEIN-RELATED"/>
    <property type="match status" value="1"/>
</dbReference>
<reference evidence="3" key="1">
    <citation type="submission" date="2019-07" db="EMBL/GenBank/DDBJ databases">
        <authorList>
            <person name="Palmer J.M."/>
        </authorList>
    </citation>
    <scope>NUCLEOTIDE SEQUENCE</scope>
    <source>
        <strain evidence="3">PC9</strain>
    </source>
</reference>
<dbReference type="Proteomes" id="UP000623687">
    <property type="component" value="Unassembled WGS sequence"/>
</dbReference>
<keyword evidence="1" id="KW-0732">Signal</keyword>
<dbReference type="AlphaFoldDB" id="A0A8H6ZYS3"/>
<dbReference type="OrthoDB" id="423498at2759"/>
<dbReference type="SUPFAM" id="SSF63829">
    <property type="entry name" value="Calcium-dependent phosphotriesterase"/>
    <property type="match status" value="1"/>
</dbReference>